<dbReference type="Proteomes" id="UP000789739">
    <property type="component" value="Unassembled WGS sequence"/>
</dbReference>
<dbReference type="PANTHER" id="PTHR21389">
    <property type="entry name" value="P53 INDUCED PROTEIN"/>
    <property type="match status" value="1"/>
</dbReference>
<evidence type="ECO:0000256" key="3">
    <source>
        <dbReference type="ARBA" id="ARBA00022989"/>
    </source>
</evidence>
<feature type="transmembrane region" description="Helical" evidence="6">
    <location>
        <begin position="53"/>
        <end position="73"/>
    </location>
</feature>
<feature type="transmembrane region" description="Helical" evidence="6">
    <location>
        <begin position="130"/>
        <end position="163"/>
    </location>
</feature>
<feature type="region of interest" description="Disordered" evidence="5">
    <location>
        <begin position="1"/>
        <end position="34"/>
    </location>
</feature>
<evidence type="ECO:0000313" key="8">
    <source>
        <dbReference type="Proteomes" id="UP000789739"/>
    </source>
</evidence>
<dbReference type="GO" id="GO:0016020">
    <property type="term" value="C:membrane"/>
    <property type="evidence" value="ECO:0007669"/>
    <property type="project" value="UniProtKB-SubCell"/>
</dbReference>
<name>A0A9N8ZNI1_9GLOM</name>
<accession>A0A9N8ZNI1</accession>
<proteinExistence type="predicted"/>
<protein>
    <submittedName>
        <fullName evidence="7">6817_t:CDS:1</fullName>
    </submittedName>
</protein>
<dbReference type="OrthoDB" id="266518at2759"/>
<evidence type="ECO:0000256" key="1">
    <source>
        <dbReference type="ARBA" id="ARBA00004141"/>
    </source>
</evidence>
<dbReference type="GO" id="GO:0005783">
    <property type="term" value="C:endoplasmic reticulum"/>
    <property type="evidence" value="ECO:0007669"/>
    <property type="project" value="TreeGrafter"/>
</dbReference>
<dbReference type="InterPro" id="IPR059112">
    <property type="entry name" value="CysZ/EI24"/>
</dbReference>
<sequence>MPDIHSSPKQIPQGTPTESIKQVKQVKPAKPPKPAATTIRLGLKDTLKLCVKYFWYGVKDAFAWPSSLIIIYMSNTIRNRALKCFTLNGIIFLGSIALFNSLTLPILHFFLGHEGAEEEGRRVGGENSPFVAIILGWLVKLTYLLFWIYPVFLLSFVLNAMWYQQIADRAYRLQYGQPSNQQLTYSRLPKVLADEIYRALLLMNYLIVATLVYVIPIIGPALSFMFICWIYAFYSFEYKWTAKRWNLEQRIDYFEERWAYFAGFGFLFTGVTFFVNKFFSAGIFAMVFPVYIIMASNAQPRPRNDERALFSHYVPYKLPVFWIAKKLNNKVISCLGRRGFERRSRIKSS</sequence>
<evidence type="ECO:0000256" key="2">
    <source>
        <dbReference type="ARBA" id="ARBA00022692"/>
    </source>
</evidence>
<feature type="compositionally biased region" description="Polar residues" evidence="5">
    <location>
        <begin position="7"/>
        <end position="20"/>
    </location>
</feature>
<evidence type="ECO:0000256" key="5">
    <source>
        <dbReference type="SAM" id="MobiDB-lite"/>
    </source>
</evidence>
<evidence type="ECO:0000256" key="4">
    <source>
        <dbReference type="ARBA" id="ARBA00023136"/>
    </source>
</evidence>
<organism evidence="7 8">
    <name type="scientific">Paraglomus brasilianum</name>
    <dbReference type="NCBI Taxonomy" id="144538"/>
    <lineage>
        <taxon>Eukaryota</taxon>
        <taxon>Fungi</taxon>
        <taxon>Fungi incertae sedis</taxon>
        <taxon>Mucoromycota</taxon>
        <taxon>Glomeromycotina</taxon>
        <taxon>Glomeromycetes</taxon>
        <taxon>Paraglomerales</taxon>
        <taxon>Paraglomeraceae</taxon>
        <taxon>Paraglomus</taxon>
    </lineage>
</organism>
<dbReference type="GO" id="GO:0016236">
    <property type="term" value="P:macroautophagy"/>
    <property type="evidence" value="ECO:0007669"/>
    <property type="project" value="TreeGrafter"/>
</dbReference>
<feature type="transmembrane region" description="Helical" evidence="6">
    <location>
        <begin position="281"/>
        <end position="298"/>
    </location>
</feature>
<gene>
    <name evidence="7" type="ORF">PBRASI_LOCUS2674</name>
</gene>
<keyword evidence="8" id="KW-1185">Reference proteome</keyword>
<dbReference type="PANTHER" id="PTHR21389:SF0">
    <property type="entry name" value="ETOPOSIDE-INDUCED PROTEIN 2.4 HOMOLOG"/>
    <property type="match status" value="1"/>
</dbReference>
<comment type="caution">
    <text evidence="7">The sequence shown here is derived from an EMBL/GenBank/DDBJ whole genome shotgun (WGS) entry which is preliminary data.</text>
</comment>
<evidence type="ECO:0000256" key="6">
    <source>
        <dbReference type="SAM" id="Phobius"/>
    </source>
</evidence>
<keyword evidence="3 6" id="KW-1133">Transmembrane helix</keyword>
<feature type="transmembrane region" description="Helical" evidence="6">
    <location>
        <begin position="85"/>
        <end position="110"/>
    </location>
</feature>
<dbReference type="EMBL" id="CAJVPI010000217">
    <property type="protein sequence ID" value="CAG8502340.1"/>
    <property type="molecule type" value="Genomic_DNA"/>
</dbReference>
<comment type="subcellular location">
    <subcellularLocation>
        <location evidence="1">Membrane</location>
        <topology evidence="1">Multi-pass membrane protein</topology>
    </subcellularLocation>
</comment>
<keyword evidence="2 6" id="KW-0812">Transmembrane</keyword>
<evidence type="ECO:0000313" key="7">
    <source>
        <dbReference type="EMBL" id="CAG8502340.1"/>
    </source>
</evidence>
<feature type="transmembrane region" description="Helical" evidence="6">
    <location>
        <begin position="221"/>
        <end position="238"/>
    </location>
</feature>
<dbReference type="Pfam" id="PF07264">
    <property type="entry name" value="EI24"/>
    <property type="match status" value="1"/>
</dbReference>
<reference evidence="7" key="1">
    <citation type="submission" date="2021-06" db="EMBL/GenBank/DDBJ databases">
        <authorList>
            <person name="Kallberg Y."/>
            <person name="Tangrot J."/>
            <person name="Rosling A."/>
        </authorList>
    </citation>
    <scope>NUCLEOTIDE SEQUENCE</scope>
    <source>
        <strain evidence="7">BR232B</strain>
    </source>
</reference>
<keyword evidence="4 6" id="KW-0472">Membrane</keyword>
<dbReference type="AlphaFoldDB" id="A0A9N8ZNI1"/>